<proteinExistence type="predicted"/>
<evidence type="ECO:0000313" key="1">
    <source>
        <dbReference type="EMBL" id="GAK54848.1"/>
    </source>
</evidence>
<accession>A0A0S6W5E8</accession>
<gene>
    <name evidence="1" type="ORF">U27_01679</name>
</gene>
<keyword evidence="2" id="KW-1185">Reference proteome</keyword>
<dbReference type="EMBL" id="DF820463">
    <property type="protein sequence ID" value="GAK54848.1"/>
    <property type="molecule type" value="Genomic_DNA"/>
</dbReference>
<organism evidence="1">
    <name type="scientific">Vecturithrix granuli</name>
    <dbReference type="NCBI Taxonomy" id="1499967"/>
    <lineage>
        <taxon>Bacteria</taxon>
        <taxon>Candidatus Moduliflexota</taxon>
        <taxon>Candidatus Vecturitrichia</taxon>
        <taxon>Candidatus Vecturitrichales</taxon>
        <taxon>Candidatus Vecturitrichaceae</taxon>
        <taxon>Candidatus Vecturithrix</taxon>
    </lineage>
</organism>
<dbReference type="Proteomes" id="UP000030661">
    <property type="component" value="Unassembled WGS sequence"/>
</dbReference>
<reference evidence="1" key="1">
    <citation type="journal article" date="2015" name="PeerJ">
        <title>First genomic representation of candidate bacterial phylum KSB3 points to enhanced environmental sensing as a trigger of wastewater bulking.</title>
        <authorList>
            <person name="Sekiguchi Y."/>
            <person name="Ohashi A."/>
            <person name="Parks D.H."/>
            <person name="Yamauchi T."/>
            <person name="Tyson G.W."/>
            <person name="Hugenholtz P."/>
        </authorList>
    </citation>
    <scope>NUCLEOTIDE SEQUENCE [LARGE SCALE GENOMIC DNA]</scope>
</reference>
<name>A0A0S6W5E8_VECG1</name>
<evidence type="ECO:0000313" key="2">
    <source>
        <dbReference type="Proteomes" id="UP000030661"/>
    </source>
</evidence>
<dbReference type="HOGENOM" id="CLU_3180541_0_0_0"/>
<sequence length="46" mass="5314">MKITSIVDCTTLNNGIQMSWLGFEVFKIQDDKIFRTIFTRSNVSSQ</sequence>
<dbReference type="AlphaFoldDB" id="A0A0S6W5E8"/>
<protein>
    <submittedName>
        <fullName evidence="1">Uncharacterized protein</fullName>
    </submittedName>
</protein>